<dbReference type="SUPFAM" id="SSF55729">
    <property type="entry name" value="Acyl-CoA N-acyltransferases (Nat)"/>
    <property type="match status" value="1"/>
</dbReference>
<dbReference type="AlphaFoldDB" id="A0A839ACG8"/>
<dbReference type="InterPro" id="IPR050680">
    <property type="entry name" value="YpeA/RimI_acetyltransf"/>
</dbReference>
<comment type="caution">
    <text evidence="4">The sequence shown here is derived from an EMBL/GenBank/DDBJ whole genome shotgun (WGS) entry which is preliminary data.</text>
</comment>
<feature type="domain" description="N-acetyltransferase" evidence="3">
    <location>
        <begin position="1"/>
        <end position="161"/>
    </location>
</feature>
<evidence type="ECO:0000313" key="5">
    <source>
        <dbReference type="Proteomes" id="UP000541109"/>
    </source>
</evidence>
<reference evidence="4 5" key="1">
    <citation type="submission" date="2020-07" db="EMBL/GenBank/DDBJ databases">
        <title>Stappia sp., F7233, whole genome shotgun sequencing project.</title>
        <authorList>
            <person name="Jiang S."/>
            <person name="Liu Z.W."/>
            <person name="Du Z.J."/>
        </authorList>
    </citation>
    <scope>NUCLEOTIDE SEQUENCE [LARGE SCALE GENOMIC DNA]</scope>
    <source>
        <strain evidence="4 5">F7233</strain>
    </source>
</reference>
<evidence type="ECO:0000256" key="1">
    <source>
        <dbReference type="ARBA" id="ARBA00022679"/>
    </source>
</evidence>
<keyword evidence="2" id="KW-0012">Acyltransferase</keyword>
<gene>
    <name evidence="4" type="ORF">H2509_05775</name>
</gene>
<evidence type="ECO:0000313" key="4">
    <source>
        <dbReference type="EMBL" id="MBA5776632.1"/>
    </source>
</evidence>
<dbReference type="Proteomes" id="UP000541109">
    <property type="component" value="Unassembled WGS sequence"/>
</dbReference>
<dbReference type="EMBL" id="JACFXV010000043">
    <property type="protein sequence ID" value="MBA5776632.1"/>
    <property type="molecule type" value="Genomic_DNA"/>
</dbReference>
<dbReference type="RefSeq" id="WP_182163200.1">
    <property type="nucleotide sequence ID" value="NZ_JACFXV010000043.1"/>
</dbReference>
<dbReference type="InterPro" id="IPR000182">
    <property type="entry name" value="GNAT_dom"/>
</dbReference>
<dbReference type="PANTHER" id="PTHR43420">
    <property type="entry name" value="ACETYLTRANSFERASE"/>
    <property type="match status" value="1"/>
</dbReference>
<name>A0A839ACG8_9HYPH</name>
<dbReference type="InterPro" id="IPR016181">
    <property type="entry name" value="Acyl_CoA_acyltransferase"/>
</dbReference>
<keyword evidence="5" id="KW-1185">Reference proteome</keyword>
<dbReference type="PANTHER" id="PTHR43420:SF12">
    <property type="entry name" value="N-ACETYLTRANSFERASE DOMAIN-CONTAINING PROTEIN"/>
    <property type="match status" value="1"/>
</dbReference>
<protein>
    <submittedName>
        <fullName evidence="4">GNAT family N-acetyltransferase</fullName>
    </submittedName>
</protein>
<dbReference type="PROSITE" id="PS51186">
    <property type="entry name" value="GNAT"/>
    <property type="match status" value="1"/>
</dbReference>
<dbReference type="Gene3D" id="3.40.630.30">
    <property type="match status" value="1"/>
</dbReference>
<proteinExistence type="predicted"/>
<dbReference type="GO" id="GO:0016747">
    <property type="term" value="F:acyltransferase activity, transferring groups other than amino-acyl groups"/>
    <property type="evidence" value="ECO:0007669"/>
    <property type="project" value="InterPro"/>
</dbReference>
<evidence type="ECO:0000256" key="2">
    <source>
        <dbReference type="ARBA" id="ARBA00023315"/>
    </source>
</evidence>
<evidence type="ECO:0000259" key="3">
    <source>
        <dbReference type="PROSITE" id="PS51186"/>
    </source>
</evidence>
<keyword evidence="1 4" id="KW-0808">Transferase</keyword>
<dbReference type="CDD" id="cd04301">
    <property type="entry name" value="NAT_SF"/>
    <property type="match status" value="1"/>
</dbReference>
<sequence length="170" mass="19415">MRYFLGDEERRRRLFLPGLDRSRIVAVVSGTNILGYASFKLGNRGPLNPVFADFRREYGAVPGLVRMMIFHAVEWRERAAGQFYVYGIFVKPKHRRKGVGKMLLAALVERARREGAPVIELEVAENNERAISLYEGYGFTVTRRVGIGFLRRFFPFSALLRMQRPSGDAG</sequence>
<accession>A0A839ACG8</accession>
<organism evidence="4 5">
    <name type="scientific">Stappia albiluteola</name>
    <dbReference type="NCBI Taxonomy" id="2758565"/>
    <lineage>
        <taxon>Bacteria</taxon>
        <taxon>Pseudomonadati</taxon>
        <taxon>Pseudomonadota</taxon>
        <taxon>Alphaproteobacteria</taxon>
        <taxon>Hyphomicrobiales</taxon>
        <taxon>Stappiaceae</taxon>
        <taxon>Stappia</taxon>
    </lineage>
</organism>
<dbReference type="Pfam" id="PF00583">
    <property type="entry name" value="Acetyltransf_1"/>
    <property type="match status" value="1"/>
</dbReference>